<dbReference type="CDD" id="cd00408">
    <property type="entry name" value="DHDPS-like"/>
    <property type="match status" value="1"/>
</dbReference>
<evidence type="ECO:0000313" key="6">
    <source>
        <dbReference type="Proteomes" id="UP000579605"/>
    </source>
</evidence>
<comment type="caution">
    <text evidence="5">The sequence shown here is derived from an EMBL/GenBank/DDBJ whole genome shotgun (WGS) entry which is preliminary data.</text>
</comment>
<dbReference type="PANTHER" id="PTHR12128:SF66">
    <property type="entry name" value="4-HYDROXY-2-OXOGLUTARATE ALDOLASE, MITOCHONDRIAL"/>
    <property type="match status" value="1"/>
</dbReference>
<evidence type="ECO:0000256" key="2">
    <source>
        <dbReference type="ARBA" id="ARBA00023239"/>
    </source>
</evidence>
<sequence>MTGAEVSGVVCVVQTPFDEQGDIDAGTFVRQVEWLFDNGADGAAIGMVSEVLRLSTAERDELATLLCGAATGRGASVVSVGAESTHTAVRHARHAAAVGADAVMATPPALSRAGDAELFDYFLAIGDAAQVPVIVQDASGYVGSALSIDLQARLQAELPDRVLFKPEAHPIGPKLTQLLDATGGKARVLEGNGGMYLVDSFRRGAIGTMPAGDLVWALVPLWRALNAGDYDRAYRIAGPLTQMVSLQTSLDSFVAIEKYLLVRQGVFRSAAVRGPVAGGVDERMYAEIDRLVELLRRAVDHG</sequence>
<dbReference type="Proteomes" id="UP000579605">
    <property type="component" value="Unassembled WGS sequence"/>
</dbReference>
<protein>
    <submittedName>
        <fullName evidence="5">4-hydroxy-tetrahydrodipicolinate synthase</fullName>
        <ecNumber evidence="5">4.3.3.7</ecNumber>
    </submittedName>
</protein>
<gene>
    <name evidence="5" type="ORF">F4554_004960</name>
</gene>
<dbReference type="GO" id="GO:0005829">
    <property type="term" value="C:cytosol"/>
    <property type="evidence" value="ECO:0007669"/>
    <property type="project" value="TreeGrafter"/>
</dbReference>
<proteinExistence type="inferred from homology"/>
<reference evidence="5 6" key="1">
    <citation type="submission" date="2020-07" db="EMBL/GenBank/DDBJ databases">
        <title>Sequencing the genomes of 1000 actinobacteria strains.</title>
        <authorList>
            <person name="Klenk H.-P."/>
        </authorList>
    </citation>
    <scope>NUCLEOTIDE SEQUENCE [LARGE SCALE GENOMIC DNA]</scope>
    <source>
        <strain evidence="5 6">DSM 18448</strain>
    </source>
</reference>
<comment type="similarity">
    <text evidence="1 3">Belongs to the DapA family.</text>
</comment>
<feature type="binding site" evidence="4">
    <location>
        <position position="209"/>
    </location>
    <ligand>
        <name>pyruvate</name>
        <dbReference type="ChEBI" id="CHEBI:15361"/>
    </ligand>
</feature>
<evidence type="ECO:0000256" key="4">
    <source>
        <dbReference type="PIRSR" id="PIRSR001365-2"/>
    </source>
</evidence>
<keyword evidence="2 3" id="KW-0456">Lyase</keyword>
<accession>A0A852ZL30</accession>
<name>A0A852ZL30_9ACTN</name>
<organism evidence="5 6">
    <name type="scientific">Actinopolymorpha rutila</name>
    <dbReference type="NCBI Taxonomy" id="446787"/>
    <lineage>
        <taxon>Bacteria</taxon>
        <taxon>Bacillati</taxon>
        <taxon>Actinomycetota</taxon>
        <taxon>Actinomycetes</taxon>
        <taxon>Propionibacteriales</taxon>
        <taxon>Actinopolymorphaceae</taxon>
        <taxon>Actinopolymorpha</taxon>
    </lineage>
</organism>
<dbReference type="Pfam" id="PF00701">
    <property type="entry name" value="DHDPS"/>
    <property type="match status" value="1"/>
</dbReference>
<dbReference type="PANTHER" id="PTHR12128">
    <property type="entry name" value="DIHYDRODIPICOLINATE SYNTHASE"/>
    <property type="match status" value="1"/>
</dbReference>
<keyword evidence="6" id="KW-1185">Reference proteome</keyword>
<dbReference type="PIRSF" id="PIRSF001365">
    <property type="entry name" value="DHDPS"/>
    <property type="match status" value="1"/>
</dbReference>
<dbReference type="SMART" id="SM01130">
    <property type="entry name" value="DHDPS"/>
    <property type="match status" value="1"/>
</dbReference>
<dbReference type="GO" id="GO:0008840">
    <property type="term" value="F:4-hydroxy-tetrahydrodipicolinate synthase activity"/>
    <property type="evidence" value="ECO:0007669"/>
    <property type="project" value="UniProtKB-EC"/>
</dbReference>
<evidence type="ECO:0000256" key="3">
    <source>
        <dbReference type="PIRNR" id="PIRNR001365"/>
    </source>
</evidence>
<evidence type="ECO:0000256" key="1">
    <source>
        <dbReference type="ARBA" id="ARBA00007592"/>
    </source>
</evidence>
<evidence type="ECO:0000313" key="5">
    <source>
        <dbReference type="EMBL" id="NYH92322.1"/>
    </source>
</evidence>
<dbReference type="RefSeq" id="WP_179789764.1">
    <property type="nucleotide sequence ID" value="NZ_BAAARR010000005.1"/>
</dbReference>
<dbReference type="InterPro" id="IPR013785">
    <property type="entry name" value="Aldolase_TIM"/>
</dbReference>
<dbReference type="Gene3D" id="3.20.20.70">
    <property type="entry name" value="Aldolase class I"/>
    <property type="match status" value="1"/>
</dbReference>
<dbReference type="AlphaFoldDB" id="A0A852ZL30"/>
<dbReference type="InterPro" id="IPR002220">
    <property type="entry name" value="DapA-like"/>
</dbReference>
<dbReference type="EC" id="4.3.3.7" evidence="5"/>
<dbReference type="SUPFAM" id="SSF51569">
    <property type="entry name" value="Aldolase"/>
    <property type="match status" value="1"/>
</dbReference>
<dbReference type="EMBL" id="JACBZH010000001">
    <property type="protein sequence ID" value="NYH92322.1"/>
    <property type="molecule type" value="Genomic_DNA"/>
</dbReference>